<organism evidence="2 3">
    <name type="scientific">Rhodococcus aetherivorans</name>
    <dbReference type="NCBI Taxonomy" id="191292"/>
    <lineage>
        <taxon>Bacteria</taxon>
        <taxon>Bacillati</taxon>
        <taxon>Actinomycetota</taxon>
        <taxon>Actinomycetes</taxon>
        <taxon>Mycobacteriales</taxon>
        <taxon>Nocardiaceae</taxon>
        <taxon>Rhodococcus</taxon>
    </lineage>
</organism>
<proteinExistence type="predicted"/>
<evidence type="ECO:0000313" key="3">
    <source>
        <dbReference type="Proteomes" id="UP000325466"/>
    </source>
</evidence>
<feature type="region of interest" description="Disordered" evidence="1">
    <location>
        <begin position="102"/>
        <end position="136"/>
    </location>
</feature>
<protein>
    <recommendedName>
        <fullName evidence="4">Secreted protein</fullName>
    </recommendedName>
</protein>
<sequence>MTSTARYHAVLLPGLRSLLFLSLPDVVRSGPIGSPSRVPLGDPTRRGWGQIRERRAYPESLHRCAPPGAQLIAYHNVPAPLPPVGTPGCKSLPREEIPRVGTGRTVQSAAGPDDGGHAAGRAASAPGGGEPSRGFGDRCVFGHDALTSSAHPATHSQVPYRVWGEHPCRRPRTSSCGGNE</sequence>
<evidence type="ECO:0000313" key="2">
    <source>
        <dbReference type="EMBL" id="GES39313.1"/>
    </source>
</evidence>
<reference evidence="2 3" key="1">
    <citation type="journal article" date="2018" name="Biodegradation">
        <title>1,4-Dioxane degradation characteristics of Rhodococcus aetherivorans JCM 14343.</title>
        <authorList>
            <person name="Inoue D."/>
            <person name="Tsunoda T."/>
            <person name="Yamamoto N."/>
            <person name="Ike M."/>
            <person name="Sei K."/>
        </authorList>
    </citation>
    <scope>NUCLEOTIDE SEQUENCE [LARGE SCALE GENOMIC DNA]</scope>
    <source>
        <strain evidence="2 3">JCM 14343</strain>
    </source>
</reference>
<dbReference type="EMBL" id="BLAH01000113">
    <property type="protein sequence ID" value="GES39313.1"/>
    <property type="molecule type" value="Genomic_DNA"/>
</dbReference>
<dbReference type="Proteomes" id="UP000325466">
    <property type="component" value="Unassembled WGS sequence"/>
</dbReference>
<keyword evidence="3" id="KW-1185">Reference proteome</keyword>
<gene>
    <name evidence="2" type="ORF">RAJCM14343_4581</name>
</gene>
<name>A0ABQ0YS54_9NOCA</name>
<evidence type="ECO:0000256" key="1">
    <source>
        <dbReference type="SAM" id="MobiDB-lite"/>
    </source>
</evidence>
<accession>A0ABQ0YS54</accession>
<comment type="caution">
    <text evidence="2">The sequence shown here is derived from an EMBL/GenBank/DDBJ whole genome shotgun (WGS) entry which is preliminary data.</text>
</comment>
<evidence type="ECO:0008006" key="4">
    <source>
        <dbReference type="Google" id="ProtNLM"/>
    </source>
</evidence>